<comment type="similarity">
    <text evidence="2">Belongs to the ABC transporter superfamily. ABCG family. Eye pigment precursor importer (TC 3.A.1.204) subfamily.</text>
</comment>
<keyword evidence="6" id="KW-0067">ATP-binding</keyword>
<dbReference type="AlphaFoldDB" id="A0A7I5EB12"/>
<keyword evidence="8 9" id="KW-0472">Membrane</keyword>
<dbReference type="GO" id="GO:0005886">
    <property type="term" value="C:plasma membrane"/>
    <property type="evidence" value="ECO:0007669"/>
    <property type="project" value="TreeGrafter"/>
</dbReference>
<keyword evidence="7 9" id="KW-1133">Transmembrane helix</keyword>
<dbReference type="PROSITE" id="PS00211">
    <property type="entry name" value="ABC_TRANSPORTER_1"/>
    <property type="match status" value="1"/>
</dbReference>
<dbReference type="Gene3D" id="3.40.50.300">
    <property type="entry name" value="P-loop containing nucleotide triphosphate hydrolases"/>
    <property type="match status" value="1"/>
</dbReference>
<dbReference type="GO" id="GO:0140359">
    <property type="term" value="F:ABC-type transporter activity"/>
    <property type="evidence" value="ECO:0007669"/>
    <property type="project" value="InterPro"/>
</dbReference>
<dbReference type="SUPFAM" id="SSF52540">
    <property type="entry name" value="P-loop containing nucleoside triphosphate hydrolases"/>
    <property type="match status" value="1"/>
</dbReference>
<evidence type="ECO:0000259" key="10">
    <source>
        <dbReference type="PROSITE" id="PS50893"/>
    </source>
</evidence>
<evidence type="ECO:0000256" key="4">
    <source>
        <dbReference type="ARBA" id="ARBA00022692"/>
    </source>
</evidence>
<reference evidence="12" key="1">
    <citation type="submission" date="2020-12" db="UniProtKB">
        <authorList>
            <consortium name="WormBaseParasite"/>
        </authorList>
    </citation>
    <scope>IDENTIFICATION</scope>
    <source>
        <strain evidence="12">MHco3</strain>
    </source>
</reference>
<keyword evidence="3" id="KW-0813">Transport</keyword>
<dbReference type="SMART" id="SM00382">
    <property type="entry name" value="AAA"/>
    <property type="match status" value="1"/>
</dbReference>
<evidence type="ECO:0000313" key="12">
    <source>
        <dbReference type="WBParaSite" id="HCON_00116670-00002"/>
    </source>
</evidence>
<dbReference type="Pfam" id="PF19055">
    <property type="entry name" value="ABC2_membrane_7"/>
    <property type="match status" value="1"/>
</dbReference>
<dbReference type="PANTHER" id="PTHR48041:SF131">
    <property type="entry name" value="ABC TRANSPORTER DOMAIN-CONTAINING PROTEIN"/>
    <property type="match status" value="1"/>
</dbReference>
<dbReference type="InterPro" id="IPR027417">
    <property type="entry name" value="P-loop_NTPase"/>
</dbReference>
<dbReference type="WBParaSite" id="HCON_00116670-00002">
    <property type="protein sequence ID" value="HCON_00116670-00002"/>
    <property type="gene ID" value="HCON_00116670"/>
</dbReference>
<evidence type="ECO:0000256" key="1">
    <source>
        <dbReference type="ARBA" id="ARBA00004141"/>
    </source>
</evidence>
<organism evidence="11 12">
    <name type="scientific">Haemonchus contortus</name>
    <name type="common">Barber pole worm</name>
    <dbReference type="NCBI Taxonomy" id="6289"/>
    <lineage>
        <taxon>Eukaryota</taxon>
        <taxon>Metazoa</taxon>
        <taxon>Ecdysozoa</taxon>
        <taxon>Nematoda</taxon>
        <taxon>Chromadorea</taxon>
        <taxon>Rhabditida</taxon>
        <taxon>Rhabditina</taxon>
        <taxon>Rhabditomorpha</taxon>
        <taxon>Strongyloidea</taxon>
        <taxon>Trichostrongylidae</taxon>
        <taxon>Haemonchus</taxon>
    </lineage>
</organism>
<dbReference type="InterPro" id="IPR050352">
    <property type="entry name" value="ABCG_transporters"/>
</dbReference>
<evidence type="ECO:0000256" key="6">
    <source>
        <dbReference type="ARBA" id="ARBA00022840"/>
    </source>
</evidence>
<evidence type="ECO:0000256" key="8">
    <source>
        <dbReference type="ARBA" id="ARBA00023136"/>
    </source>
</evidence>
<evidence type="ECO:0000256" key="7">
    <source>
        <dbReference type="ARBA" id="ARBA00022989"/>
    </source>
</evidence>
<evidence type="ECO:0000313" key="11">
    <source>
        <dbReference type="Proteomes" id="UP000025227"/>
    </source>
</evidence>
<dbReference type="InterPro" id="IPR017871">
    <property type="entry name" value="ABC_transporter-like_CS"/>
</dbReference>
<dbReference type="CDD" id="cd03213">
    <property type="entry name" value="ABCG_EPDR"/>
    <property type="match status" value="1"/>
</dbReference>
<feature type="domain" description="ABC transporter" evidence="10">
    <location>
        <begin position="14"/>
        <end position="256"/>
    </location>
</feature>
<dbReference type="InterPro" id="IPR003593">
    <property type="entry name" value="AAA+_ATPase"/>
</dbReference>
<name>A0A7I5EB12_HAECO</name>
<comment type="subcellular location">
    <subcellularLocation>
        <location evidence="1">Membrane</location>
        <topology evidence="1">Multi-pass membrane protein</topology>
    </subcellularLocation>
</comment>
<dbReference type="PANTHER" id="PTHR48041">
    <property type="entry name" value="ABC TRANSPORTER G FAMILY MEMBER 28"/>
    <property type="match status" value="1"/>
</dbReference>
<dbReference type="InterPro" id="IPR013525">
    <property type="entry name" value="ABC2_TM"/>
</dbReference>
<dbReference type="PROSITE" id="PS50893">
    <property type="entry name" value="ABC_TRANSPORTER_2"/>
    <property type="match status" value="1"/>
</dbReference>
<dbReference type="Proteomes" id="UP000025227">
    <property type="component" value="Unplaced"/>
</dbReference>
<keyword evidence="4 9" id="KW-0812">Transmembrane</keyword>
<keyword evidence="5" id="KW-0547">Nucleotide-binding</keyword>
<feature type="transmembrane region" description="Helical" evidence="9">
    <location>
        <begin position="572"/>
        <end position="593"/>
    </location>
</feature>
<evidence type="ECO:0000256" key="3">
    <source>
        <dbReference type="ARBA" id="ARBA00022448"/>
    </source>
</evidence>
<dbReference type="GO" id="GO:0005524">
    <property type="term" value="F:ATP binding"/>
    <property type="evidence" value="ECO:0007669"/>
    <property type="project" value="UniProtKB-KW"/>
</dbReference>
<dbReference type="OMA" id="WIAMIYL"/>
<feature type="transmembrane region" description="Helical" evidence="9">
    <location>
        <begin position="455"/>
        <end position="481"/>
    </location>
</feature>
<feature type="transmembrane region" description="Helical" evidence="9">
    <location>
        <begin position="421"/>
        <end position="443"/>
    </location>
</feature>
<evidence type="ECO:0000256" key="5">
    <source>
        <dbReference type="ARBA" id="ARBA00022741"/>
    </source>
</evidence>
<dbReference type="GO" id="GO:0016887">
    <property type="term" value="F:ATP hydrolysis activity"/>
    <property type="evidence" value="ECO:0007669"/>
    <property type="project" value="InterPro"/>
</dbReference>
<sequence length="601" mass="67000">MTGVSISSEQLVSIQWKNVKVETKSGRQILQDVSGIAVPREMIALMGASGTGKTTLLNTLLQRNLGGLSVEGTVLVNGQNIGRGVTNVSAYVQQEDLFVGTLTVREHLMVQAKIKLPSTFTTAMRIARVEEVVKDMLLEGTQSSRIGVPGIVKGISGGEMKRLAFASEMLSNPPILFCDEPTSGLDSYMAELVVTRLESLAGDRGKTIICTIKQPSSEVFRLFDKVVFLAEGRVAFHGAPDEAVTFFAKCGFMLPDHTNPADHFTDVLAIWPGKEEECKERANRICEEYANSHYAKELDSLMRAAEQPRSLRPHRGPGLFRLISALFVRYAKDNVRNKSVMRAKFVQKAVMALFLGFLYFQTPTDQDGVTNLKGILFFFCSELTYPTMYGIQTYMPGEFPLLVREYHNGDYPVLAYYAAKVLSYMPIFSVDGIILTSIAYWLIGLAPTLERFLRTVITGVLVEAMVASLGVAVCSFSPSYAVAVTITGPLLTVYSMTGGLFTNVAMLPDWIKWVQYLSWFRFGYEAFIVNEWTYERYTNISCTMTSGKVAESCHHSGAEVIKELSFHPLNLYFNWLCMVLYTLAHYSIGYIALTYRVQQHR</sequence>
<evidence type="ECO:0000256" key="2">
    <source>
        <dbReference type="ARBA" id="ARBA00005814"/>
    </source>
</evidence>
<dbReference type="OrthoDB" id="66620at2759"/>
<dbReference type="Pfam" id="PF00005">
    <property type="entry name" value="ABC_tran"/>
    <property type="match status" value="1"/>
</dbReference>
<keyword evidence="11" id="KW-1185">Reference proteome</keyword>
<dbReference type="Pfam" id="PF01061">
    <property type="entry name" value="ABC2_membrane"/>
    <property type="match status" value="1"/>
</dbReference>
<evidence type="ECO:0000256" key="9">
    <source>
        <dbReference type="SAM" id="Phobius"/>
    </source>
</evidence>
<dbReference type="InterPro" id="IPR003439">
    <property type="entry name" value="ABC_transporter-like_ATP-bd"/>
</dbReference>
<accession>A0A7I5EB12</accession>
<dbReference type="InterPro" id="IPR043926">
    <property type="entry name" value="ABCG_dom"/>
</dbReference>
<protein>
    <submittedName>
        <fullName evidence="12">ABC transporter domain-containing protein</fullName>
    </submittedName>
</protein>
<proteinExistence type="inferred from homology"/>